<feature type="compositionally biased region" description="Acidic residues" evidence="1">
    <location>
        <begin position="280"/>
        <end position="292"/>
    </location>
</feature>
<gene>
    <name evidence="2" type="ORF">GCM10022262_36820</name>
</gene>
<feature type="compositionally biased region" description="Basic and acidic residues" evidence="1">
    <location>
        <begin position="67"/>
        <end position="76"/>
    </location>
</feature>
<sequence>MTTIANNLLEFLMNLLRDPEAAAAFRHDPEKALDHAGLRDVCTEDVEAVMPVIFDYAPVRVDSSFDRDYNTGRNDSEVGGNISQPPPWRPERPDHDDDRPRDDDDDDRPRNDDDDHAHAVQQLSYVVNNYSYTSKIDDRDTITDQSVNQNIWADGDVVQLFDNDAVIASGDHAVAAGDDADVDNSHDESTNTWVDVEDGDATVAVGDDNFSDEIENSGNYADRGGSVEDNDTDIDNDGQYADRGGENYDADVDVDFDNSGQIAGGDAVHAEDEGQAAGDDLTDNDTDVDVDFDNSGQIAGGDATDSHDETDVDVDFDNSGQIAGGDATSTDVDVDFENEGQIAGGDVNQNDTDIDAQLTDNSGQINDSLNGNDIGNTDTDVDIEDSFTVEDSFTQDNDVVDVDDSLNENETEVEL</sequence>
<dbReference type="Proteomes" id="UP001499841">
    <property type="component" value="Unassembled WGS sequence"/>
</dbReference>
<reference evidence="3" key="1">
    <citation type="journal article" date="2019" name="Int. J. Syst. Evol. Microbiol.">
        <title>The Global Catalogue of Microorganisms (GCM) 10K type strain sequencing project: providing services to taxonomists for standard genome sequencing and annotation.</title>
        <authorList>
            <consortium name="The Broad Institute Genomics Platform"/>
            <consortium name="The Broad Institute Genome Sequencing Center for Infectious Disease"/>
            <person name="Wu L."/>
            <person name="Ma J."/>
        </authorList>
    </citation>
    <scope>NUCLEOTIDE SEQUENCE [LARGE SCALE GENOMIC DNA]</scope>
    <source>
        <strain evidence="3">JCM 17459</strain>
    </source>
</reference>
<name>A0ABP6UKF5_9MICO</name>
<evidence type="ECO:0000313" key="3">
    <source>
        <dbReference type="Proteomes" id="UP001499841"/>
    </source>
</evidence>
<comment type="caution">
    <text evidence="2">The sequence shown here is derived from an EMBL/GenBank/DDBJ whole genome shotgun (WGS) entry which is preliminary data.</text>
</comment>
<keyword evidence="3" id="KW-1185">Reference proteome</keyword>
<dbReference type="RefSeq" id="WP_345044507.1">
    <property type="nucleotide sequence ID" value="NZ_BAABBA010000025.1"/>
</dbReference>
<evidence type="ECO:0000256" key="1">
    <source>
        <dbReference type="SAM" id="MobiDB-lite"/>
    </source>
</evidence>
<protein>
    <recommendedName>
        <fullName evidence="4">Dentin sialophosphoprotein</fullName>
    </recommendedName>
</protein>
<proteinExistence type="predicted"/>
<accession>A0ABP6UKF5</accession>
<evidence type="ECO:0008006" key="4">
    <source>
        <dbReference type="Google" id="ProtNLM"/>
    </source>
</evidence>
<evidence type="ECO:0000313" key="2">
    <source>
        <dbReference type="EMBL" id="GAA3509818.1"/>
    </source>
</evidence>
<feature type="compositionally biased region" description="Polar residues" evidence="1">
    <location>
        <begin position="358"/>
        <end position="378"/>
    </location>
</feature>
<feature type="region of interest" description="Disordered" evidence="1">
    <location>
        <begin position="67"/>
        <end position="121"/>
    </location>
</feature>
<feature type="compositionally biased region" description="Acidic residues" evidence="1">
    <location>
        <begin position="398"/>
        <end position="415"/>
    </location>
</feature>
<dbReference type="EMBL" id="BAABBA010000025">
    <property type="protein sequence ID" value="GAA3509818.1"/>
    <property type="molecule type" value="Genomic_DNA"/>
</dbReference>
<feature type="compositionally biased region" description="Basic and acidic residues" evidence="1">
    <location>
        <begin position="89"/>
        <end position="118"/>
    </location>
</feature>
<organism evidence="2 3">
    <name type="scientific">Georgenia daeguensis</name>
    <dbReference type="NCBI Taxonomy" id="908355"/>
    <lineage>
        <taxon>Bacteria</taxon>
        <taxon>Bacillati</taxon>
        <taxon>Actinomycetota</taxon>
        <taxon>Actinomycetes</taxon>
        <taxon>Micrococcales</taxon>
        <taxon>Bogoriellaceae</taxon>
        <taxon>Georgenia</taxon>
    </lineage>
</organism>
<feature type="compositionally biased region" description="Acidic residues" evidence="1">
    <location>
        <begin position="379"/>
        <end position="388"/>
    </location>
</feature>
<dbReference type="NCBIfam" id="NF038175">
    <property type="entry name" value="IniB_NTERM"/>
    <property type="match status" value="1"/>
</dbReference>
<dbReference type="InterPro" id="IPR049709">
    <property type="entry name" value="IniB-like_N"/>
</dbReference>
<feature type="region of interest" description="Disordered" evidence="1">
    <location>
        <begin position="205"/>
        <end position="415"/>
    </location>
</feature>